<dbReference type="GO" id="GO:0000050">
    <property type="term" value="P:urea cycle"/>
    <property type="evidence" value="ECO:0007669"/>
    <property type="project" value="UniProtKB-KW"/>
</dbReference>
<dbReference type="InterPro" id="IPR017452">
    <property type="entry name" value="GPCR_Rhodpsn_7TM"/>
</dbReference>
<evidence type="ECO:0000259" key="28">
    <source>
        <dbReference type="PROSITE" id="PS50262"/>
    </source>
</evidence>
<dbReference type="InterPro" id="IPR036901">
    <property type="entry name" value="Asp/Orn_carbamoylTrfase_sf"/>
</dbReference>
<gene>
    <name evidence="29" type="ORF">MMEN_LOCUS2383</name>
</gene>
<protein>
    <recommendedName>
        <fullName evidence="6">ornithine carbamoyltransferase</fullName>
        <ecNumber evidence="6">2.1.3.3</ecNumber>
    </recommendedName>
</protein>
<feature type="transmembrane region" description="Helical" evidence="27">
    <location>
        <begin position="546"/>
        <end position="571"/>
    </location>
</feature>
<evidence type="ECO:0000256" key="8">
    <source>
        <dbReference type="ARBA" id="ARBA00022473"/>
    </source>
</evidence>
<dbReference type="PROSITE" id="PS00097">
    <property type="entry name" value="CARBAMOYLTRANSFERASE"/>
    <property type="match status" value="1"/>
</dbReference>
<evidence type="ECO:0000256" key="19">
    <source>
        <dbReference type="ARBA" id="ARBA00023136"/>
    </source>
</evidence>
<evidence type="ECO:0000256" key="3">
    <source>
        <dbReference type="ARBA" id="ARBA00004695"/>
    </source>
</evidence>
<proteinExistence type="inferred from homology"/>
<dbReference type="GO" id="GO:0004930">
    <property type="term" value="F:G protein-coupled receptor activity"/>
    <property type="evidence" value="ECO:0007669"/>
    <property type="project" value="UniProtKB-KW"/>
</dbReference>
<feature type="transmembrane region" description="Helical" evidence="27">
    <location>
        <begin position="671"/>
        <end position="693"/>
    </location>
</feature>
<evidence type="ECO:0000256" key="9">
    <source>
        <dbReference type="ARBA" id="ARBA00022475"/>
    </source>
</evidence>
<feature type="transmembrane region" description="Helical" evidence="27">
    <location>
        <begin position="713"/>
        <end position="732"/>
    </location>
</feature>
<dbReference type="InterPro" id="IPR006132">
    <property type="entry name" value="Asp/Orn_carbamoyltranf_P-bd"/>
</dbReference>
<comment type="similarity">
    <text evidence="25">Belongs to the G-protein coupled receptor 1 family.</text>
</comment>
<keyword evidence="20" id="KW-1015">Disulfide bond</keyword>
<evidence type="ECO:0000256" key="12">
    <source>
        <dbReference type="ARBA" id="ARBA00022679"/>
    </source>
</evidence>
<comment type="subunit">
    <text evidence="5">Homotrimer.</text>
</comment>
<dbReference type="InterPro" id="IPR000276">
    <property type="entry name" value="GPCR_Rhodpsn"/>
</dbReference>
<feature type="region of interest" description="Disordered" evidence="26">
    <location>
        <begin position="641"/>
        <end position="661"/>
    </location>
</feature>
<keyword evidence="12" id="KW-0808">Transferase</keyword>
<feature type="compositionally biased region" description="Basic and acidic residues" evidence="26">
    <location>
        <begin position="932"/>
        <end position="944"/>
    </location>
</feature>
<dbReference type="PANTHER" id="PTHR22752">
    <property type="entry name" value="G PROTEIN-COUPLED RECEPTOR"/>
    <property type="match status" value="1"/>
</dbReference>
<dbReference type="AlphaFoldDB" id="A0A8S4AAN7"/>
<reference evidence="29" key="1">
    <citation type="submission" date="2021-05" db="EMBL/GenBank/DDBJ databases">
        <authorList>
            <person name="Tigano A."/>
        </authorList>
    </citation>
    <scope>NUCLEOTIDE SEQUENCE</scope>
</reference>
<dbReference type="EMBL" id="CAJRST010001113">
    <property type="protein sequence ID" value="CAG5865733.1"/>
    <property type="molecule type" value="Genomic_DNA"/>
</dbReference>
<dbReference type="GO" id="GO:0005759">
    <property type="term" value="C:mitochondrial matrix"/>
    <property type="evidence" value="ECO:0007669"/>
    <property type="project" value="UniProtKB-SubCell"/>
</dbReference>
<evidence type="ECO:0000256" key="2">
    <source>
        <dbReference type="ARBA" id="ARBA00004305"/>
    </source>
</evidence>
<dbReference type="NCBIfam" id="TIGR00658">
    <property type="entry name" value="orni_carb_tr"/>
    <property type="match status" value="1"/>
</dbReference>
<dbReference type="SUPFAM" id="SSF81321">
    <property type="entry name" value="Family A G protein-coupled receptor-like"/>
    <property type="match status" value="1"/>
</dbReference>
<dbReference type="OrthoDB" id="5980076at2759"/>
<feature type="transmembrane region" description="Helical" evidence="27">
    <location>
        <begin position="506"/>
        <end position="525"/>
    </location>
</feature>
<keyword evidence="13 25" id="KW-0812">Transmembrane</keyword>
<evidence type="ECO:0000313" key="30">
    <source>
        <dbReference type="Proteomes" id="UP000677803"/>
    </source>
</evidence>
<comment type="subcellular location">
    <subcellularLocation>
        <location evidence="1">Cell projection</location>
        <location evidence="1">Cilium membrane</location>
        <topology evidence="1">Multi-pass membrane protein</topology>
    </subcellularLocation>
    <subcellularLocation>
        <location evidence="2">Mitochondrion matrix</location>
    </subcellularLocation>
</comment>
<feature type="non-terminal residue" evidence="29">
    <location>
        <position position="944"/>
    </location>
</feature>
<dbReference type="InterPro" id="IPR002292">
    <property type="entry name" value="Orn/put_carbamltrans"/>
</dbReference>
<dbReference type="Gene3D" id="3.40.50.1370">
    <property type="entry name" value="Aspartate/ornithine carbamoyltransferase"/>
    <property type="match status" value="2"/>
</dbReference>
<evidence type="ECO:0000256" key="10">
    <source>
        <dbReference type="ARBA" id="ARBA00022571"/>
    </source>
</evidence>
<keyword evidence="21 25" id="KW-0675">Receptor</keyword>
<evidence type="ECO:0000256" key="11">
    <source>
        <dbReference type="ARBA" id="ARBA00022605"/>
    </source>
</evidence>
<feature type="transmembrane region" description="Helical" evidence="27">
    <location>
        <begin position="467"/>
        <end position="486"/>
    </location>
</feature>
<keyword evidence="17" id="KW-0969">Cilium</keyword>
<dbReference type="Pfam" id="PF00001">
    <property type="entry name" value="7tm_1"/>
    <property type="match status" value="1"/>
</dbReference>
<evidence type="ECO:0000256" key="14">
    <source>
        <dbReference type="ARBA" id="ARBA00022946"/>
    </source>
</evidence>
<evidence type="ECO:0000256" key="18">
    <source>
        <dbReference type="ARBA" id="ARBA00023128"/>
    </source>
</evidence>
<dbReference type="Proteomes" id="UP000677803">
    <property type="component" value="Unassembled WGS sequence"/>
</dbReference>
<dbReference type="PROSITE" id="PS00237">
    <property type="entry name" value="G_PROTEIN_RECEP_F1_1"/>
    <property type="match status" value="1"/>
</dbReference>
<evidence type="ECO:0000256" key="7">
    <source>
        <dbReference type="ARBA" id="ARBA00022436"/>
    </source>
</evidence>
<dbReference type="GO" id="GO:0060170">
    <property type="term" value="C:ciliary membrane"/>
    <property type="evidence" value="ECO:0007669"/>
    <property type="project" value="UniProtKB-SubCell"/>
</dbReference>
<feature type="compositionally biased region" description="Low complexity" evidence="26">
    <location>
        <begin position="892"/>
        <end position="903"/>
    </location>
</feature>
<comment type="similarity">
    <text evidence="4">Belongs to the aspartate/ornithine carbamoyltransferase superfamily. OTCase family.</text>
</comment>
<evidence type="ECO:0000256" key="13">
    <source>
        <dbReference type="ARBA" id="ARBA00022692"/>
    </source>
</evidence>
<keyword evidence="22" id="KW-0325">Glycoprotein</keyword>
<keyword evidence="11" id="KW-0028">Amino-acid biosynthesis</keyword>
<evidence type="ECO:0000256" key="4">
    <source>
        <dbReference type="ARBA" id="ARBA00007805"/>
    </source>
</evidence>
<feature type="transmembrane region" description="Helical" evidence="27">
    <location>
        <begin position="591"/>
        <end position="613"/>
    </location>
</feature>
<evidence type="ECO:0000256" key="26">
    <source>
        <dbReference type="SAM" id="MobiDB-lite"/>
    </source>
</evidence>
<evidence type="ECO:0000256" key="20">
    <source>
        <dbReference type="ARBA" id="ARBA00023157"/>
    </source>
</evidence>
<dbReference type="InterPro" id="IPR006131">
    <property type="entry name" value="Asp_carbamoyltransf_Asp/Orn-bd"/>
</dbReference>
<keyword evidence="23 25" id="KW-0807">Transducer</keyword>
<organism evidence="29 30">
    <name type="scientific">Menidia menidia</name>
    <name type="common">Atlantic silverside</name>
    <dbReference type="NCBI Taxonomy" id="238744"/>
    <lineage>
        <taxon>Eukaryota</taxon>
        <taxon>Metazoa</taxon>
        <taxon>Chordata</taxon>
        <taxon>Craniata</taxon>
        <taxon>Vertebrata</taxon>
        <taxon>Euteleostomi</taxon>
        <taxon>Actinopterygii</taxon>
        <taxon>Neopterygii</taxon>
        <taxon>Teleostei</taxon>
        <taxon>Neoteleostei</taxon>
        <taxon>Acanthomorphata</taxon>
        <taxon>Ovalentaria</taxon>
        <taxon>Atherinomorphae</taxon>
        <taxon>Atheriniformes</taxon>
        <taxon>Atherinopsidae</taxon>
        <taxon>Menidiinae</taxon>
        <taxon>Menidia</taxon>
    </lineage>
</organism>
<dbReference type="FunFam" id="3.40.50.1370:FF:000009">
    <property type="entry name" value="Ornithine carbamoyltransferase, mitochondrial"/>
    <property type="match status" value="1"/>
</dbReference>
<evidence type="ECO:0000256" key="27">
    <source>
        <dbReference type="SAM" id="Phobius"/>
    </source>
</evidence>
<evidence type="ECO:0000256" key="16">
    <source>
        <dbReference type="ARBA" id="ARBA00023040"/>
    </source>
</evidence>
<evidence type="ECO:0000313" key="29">
    <source>
        <dbReference type="EMBL" id="CAG5865733.1"/>
    </source>
</evidence>
<name>A0A8S4AAN7_9TELE</name>
<feature type="region of interest" description="Disordered" evidence="26">
    <location>
        <begin position="916"/>
        <end position="944"/>
    </location>
</feature>
<keyword evidence="30" id="KW-1185">Reference proteome</keyword>
<feature type="transmembrane region" description="Helical" evidence="27">
    <location>
        <begin position="434"/>
        <end position="455"/>
    </location>
</feature>
<dbReference type="PANTHER" id="PTHR22752:SF10">
    <property type="entry name" value="G-PROTEIN COUPLED RECEPTOR 161"/>
    <property type="match status" value="1"/>
</dbReference>
<evidence type="ECO:0000256" key="17">
    <source>
        <dbReference type="ARBA" id="ARBA00023069"/>
    </source>
</evidence>
<dbReference type="PROSITE" id="PS50262">
    <property type="entry name" value="G_PROTEIN_RECEP_F1_2"/>
    <property type="match status" value="1"/>
</dbReference>
<feature type="domain" description="G-protein coupled receptors family 1 profile" evidence="28">
    <location>
        <begin position="446"/>
        <end position="729"/>
    </location>
</feature>
<evidence type="ECO:0000256" key="22">
    <source>
        <dbReference type="ARBA" id="ARBA00023180"/>
    </source>
</evidence>
<keyword evidence="18" id="KW-0496">Mitochondrion</keyword>
<accession>A0A8S4AAN7</accession>
<keyword evidence="10" id="KW-0055">Arginine biosynthesis</keyword>
<comment type="caution">
    <text evidence="29">The sequence shown here is derived from an EMBL/GenBank/DDBJ whole genome shotgun (WGS) entry which is preliminary data.</text>
</comment>
<evidence type="ECO:0000256" key="5">
    <source>
        <dbReference type="ARBA" id="ARBA00011233"/>
    </source>
</evidence>
<evidence type="ECO:0000256" key="24">
    <source>
        <dbReference type="ARBA" id="ARBA00023273"/>
    </source>
</evidence>
<dbReference type="InterPro" id="IPR006130">
    <property type="entry name" value="Asp/Orn_carbamoylTrfase"/>
</dbReference>
<dbReference type="EC" id="2.1.3.3" evidence="6"/>
<dbReference type="Gene3D" id="1.20.1070.10">
    <property type="entry name" value="Rhodopsin 7-helix transmembrane proteins"/>
    <property type="match status" value="1"/>
</dbReference>
<evidence type="ECO:0000256" key="25">
    <source>
        <dbReference type="RuleBase" id="RU000688"/>
    </source>
</evidence>
<keyword evidence="15 27" id="KW-1133">Transmembrane helix</keyword>
<keyword evidence="19 27" id="KW-0472">Membrane</keyword>
<comment type="pathway">
    <text evidence="3">Nitrogen metabolism; urea cycle; L-citrulline from L-ornithine and carbamoyl phosphate: step 1/1.</text>
</comment>
<sequence length="944" mass="103509">MSSRLLTVNSFALKWIRSSLCPLTRAFGSAAACLKSVDLKGRSCLTLKDFSSDEIKRLLWVSADLKQRIKHDKQYLPLLRGKSIAMIFEKRSTRTRMSTETGFALLGGHPCFLTSQDIHLGVNESCTDTARVLSGLCDIVLARVYHHSTLEELDKEASIPIINGLSDLYHPIQIMADFLTLQEHYGSLSGLTVSWIGDGNNVLHSFMMTAAKLGVHLKIATPKGYEPEKSVTEEALRLSKQHGTQLVLTSDPMEAAHGSNVLVTDTWISMGQEEEKKKRLKDFHGYQITMQTGSVAKSDWTFLHCLPRKMEEVDDQVFYSSRSLVFPEAENRKWTIMGLMVSLLTEYTPQIPMPKLSSGSFLSRPTPSLCLQWKQTGENGRFVSDEEGNVDLQRRAKAVSRRLACPVAQSLAMNGSRNCTSAGNGEGLAALESVSIVSITLLACLGNLLIVTTLYRRPYLLTPSNKFVFSLTSSNLLLSVLVLPFVAVSSAKREWVFGVVWCNFTALLYLLISSASMLTLGAIAIDRYYAVLYPMIYPMRITGNRAVVVIAYVWLHSLVGCLPPLFGWSSFQFHCFKWSCVAAWHREPSYAAFWVAWCALPPLLIMLACYGVIFRVARMKARKVHCGTVVVAAQDDSSAAGAAQKNGRKNSSTSTSSNGSRRSLVYAGSQCKAFVTILVVVGTFLVSWGPYVGVVCAEALWGPGGVPRGVETLVAWLSFCSAACHPLIYGLWNKTVRKELLGMCFGDRYYREPFATRQRTSRLFSISNRITDLGMSPHLTAMLAGGGHLLAPGSSTGDTGFSFTQDSGTDVMLLDNSCADSSSLPPCLPSGKRRSSVTFEDQVEHSKAENAASVKVHAEVHDSLDAFASCLAKAIESDAKLTLFGEGPALLGGAPAARPAQRPRYLDGQRLRLESIDEGIVKDDRDEEEQAGEEKPNGAERVQS</sequence>
<evidence type="ECO:0000256" key="23">
    <source>
        <dbReference type="ARBA" id="ARBA00023224"/>
    </source>
</evidence>
<evidence type="ECO:0000256" key="1">
    <source>
        <dbReference type="ARBA" id="ARBA00004272"/>
    </source>
</evidence>
<dbReference type="GO" id="GO:0006526">
    <property type="term" value="P:L-arginine biosynthetic process"/>
    <property type="evidence" value="ECO:0007669"/>
    <property type="project" value="UniProtKB-KW"/>
</dbReference>
<dbReference type="Pfam" id="PF02729">
    <property type="entry name" value="OTCace_N"/>
    <property type="match status" value="1"/>
</dbReference>
<keyword evidence="9" id="KW-1003">Cell membrane</keyword>
<feature type="region of interest" description="Disordered" evidence="26">
    <location>
        <begin position="892"/>
        <end position="911"/>
    </location>
</feature>
<keyword evidence="8" id="KW-0217">Developmental protein</keyword>
<dbReference type="GO" id="GO:0004585">
    <property type="term" value="F:ornithine carbamoyltransferase activity"/>
    <property type="evidence" value="ECO:0007669"/>
    <property type="project" value="UniProtKB-EC"/>
</dbReference>
<keyword evidence="16 25" id="KW-0297">G-protein coupled receptor</keyword>
<dbReference type="SUPFAM" id="SSF53671">
    <property type="entry name" value="Aspartate/ornithine carbamoyltransferase"/>
    <property type="match status" value="1"/>
</dbReference>
<dbReference type="GO" id="GO:0016597">
    <property type="term" value="F:amino acid binding"/>
    <property type="evidence" value="ECO:0007669"/>
    <property type="project" value="InterPro"/>
</dbReference>
<dbReference type="NCBIfam" id="NF001986">
    <property type="entry name" value="PRK00779.1"/>
    <property type="match status" value="1"/>
</dbReference>
<evidence type="ECO:0000256" key="15">
    <source>
        <dbReference type="ARBA" id="ARBA00022989"/>
    </source>
</evidence>
<evidence type="ECO:0000256" key="21">
    <source>
        <dbReference type="ARBA" id="ARBA00023170"/>
    </source>
</evidence>
<keyword evidence="14" id="KW-0809">Transit peptide</keyword>
<evidence type="ECO:0000256" key="6">
    <source>
        <dbReference type="ARBA" id="ARBA00013007"/>
    </source>
</evidence>
<keyword evidence="24" id="KW-0966">Cell projection</keyword>
<dbReference type="GO" id="GO:0055037">
    <property type="term" value="C:recycling endosome"/>
    <property type="evidence" value="ECO:0007669"/>
    <property type="project" value="TreeGrafter"/>
</dbReference>
<dbReference type="PRINTS" id="PR00237">
    <property type="entry name" value="GPCRRHODOPSN"/>
</dbReference>
<keyword evidence="7" id="KW-0835">Urea cycle</keyword>
<dbReference type="Pfam" id="PF00185">
    <property type="entry name" value="OTCace"/>
    <property type="match status" value="1"/>
</dbReference>
<dbReference type="FunFam" id="3.40.50.1370:FF:000010">
    <property type="entry name" value="Ornithine carbamoyltransferase, mitochondrial"/>
    <property type="match status" value="1"/>
</dbReference>